<dbReference type="Pfam" id="PF09704">
    <property type="entry name" value="Cas_Cas5d"/>
    <property type="match status" value="1"/>
</dbReference>
<dbReference type="InterPro" id="IPR010147">
    <property type="entry name" value="CRISPR-assoc_prot_CasD"/>
</dbReference>
<evidence type="ECO:0000313" key="2">
    <source>
        <dbReference type="EMBL" id="GLW89750.1"/>
    </source>
</evidence>
<dbReference type="NCBIfam" id="TIGR01868">
    <property type="entry name" value="casD_Cas5e"/>
    <property type="match status" value="1"/>
</dbReference>
<keyword evidence="3" id="KW-1185">Reference proteome</keyword>
<keyword evidence="1" id="KW-0051">Antiviral defense</keyword>
<dbReference type="CDD" id="cd09756">
    <property type="entry name" value="Cas5_I-E"/>
    <property type="match status" value="1"/>
</dbReference>
<organism evidence="2 3">
    <name type="scientific">Actinokineospora globicatena</name>
    <dbReference type="NCBI Taxonomy" id="103729"/>
    <lineage>
        <taxon>Bacteria</taxon>
        <taxon>Bacillati</taxon>
        <taxon>Actinomycetota</taxon>
        <taxon>Actinomycetes</taxon>
        <taxon>Pseudonocardiales</taxon>
        <taxon>Pseudonocardiaceae</taxon>
        <taxon>Actinokineospora</taxon>
    </lineage>
</organism>
<dbReference type="Gene3D" id="3.30.70.2660">
    <property type="match status" value="1"/>
</dbReference>
<dbReference type="NCBIfam" id="TIGR02593">
    <property type="entry name" value="CRISPR_cas5"/>
    <property type="match status" value="1"/>
</dbReference>
<dbReference type="EMBL" id="BSSD01000001">
    <property type="protein sequence ID" value="GLW89750.1"/>
    <property type="molecule type" value="Genomic_DNA"/>
</dbReference>
<comment type="caution">
    <text evidence="2">The sequence shown here is derived from an EMBL/GenBank/DDBJ whole genome shotgun (WGS) entry which is preliminary data.</text>
</comment>
<sequence length="235" mass="26019">MTALVLRLAAPLQSWGTSSRFTRRGTDRQPSRSGVIGLLAAAQGRRRTDSIEDLMELRIGVRADQPGLVEREFQTARTRDGSAAMPLSERYYLADAVFAAAIEAPPALLEGLREALRRPVFPLFLGRRSCPPAGKLDHGLHEGSLDEVLTRLPWLASRAVQQACKTAVTPLMVTRDCAPDTPGSQVVHDDPLTFDHRHRQYGWRSVVQHRVEVPNPTWVPPVDTHDPMDLLGEPV</sequence>
<proteinExistence type="predicted"/>
<protein>
    <submittedName>
        <fullName evidence="2">Type I-E CRISPR-associated protein Cas5/CasD</fullName>
    </submittedName>
</protein>
<dbReference type="RefSeq" id="WP_285607205.1">
    <property type="nucleotide sequence ID" value="NZ_BSSD01000001.1"/>
</dbReference>
<reference evidence="2" key="1">
    <citation type="submission" date="2023-02" db="EMBL/GenBank/DDBJ databases">
        <title>Actinokineospora globicatena NBRC 15670.</title>
        <authorList>
            <person name="Ichikawa N."/>
            <person name="Sato H."/>
            <person name="Tonouchi N."/>
        </authorList>
    </citation>
    <scope>NUCLEOTIDE SEQUENCE</scope>
    <source>
        <strain evidence="2">NBRC 15670</strain>
    </source>
</reference>
<dbReference type="GO" id="GO:0003723">
    <property type="term" value="F:RNA binding"/>
    <property type="evidence" value="ECO:0007669"/>
    <property type="project" value="InterPro"/>
</dbReference>
<dbReference type="GO" id="GO:0043571">
    <property type="term" value="P:maintenance of CRISPR repeat elements"/>
    <property type="evidence" value="ECO:0007669"/>
    <property type="project" value="InterPro"/>
</dbReference>
<evidence type="ECO:0000313" key="3">
    <source>
        <dbReference type="Proteomes" id="UP001165042"/>
    </source>
</evidence>
<dbReference type="Proteomes" id="UP001165042">
    <property type="component" value="Unassembled WGS sequence"/>
</dbReference>
<dbReference type="InterPro" id="IPR021124">
    <property type="entry name" value="CRISPR-assoc_prot_Cas5"/>
</dbReference>
<gene>
    <name evidence="2" type="ORF">Aglo03_05660</name>
</gene>
<dbReference type="GO" id="GO:0051607">
    <property type="term" value="P:defense response to virus"/>
    <property type="evidence" value="ECO:0007669"/>
    <property type="project" value="UniProtKB-KW"/>
</dbReference>
<dbReference type="AlphaFoldDB" id="A0A9W6V4Z0"/>
<accession>A0A9W6V4Z0</accession>
<name>A0A9W6V4Z0_9PSEU</name>
<evidence type="ECO:0000256" key="1">
    <source>
        <dbReference type="ARBA" id="ARBA00023118"/>
    </source>
</evidence>
<dbReference type="InterPro" id="IPR013422">
    <property type="entry name" value="CRISPR-assoc_prot_Cas5_N"/>
</dbReference>